<name>D8RBY9_SELML</name>
<dbReference type="Proteomes" id="UP000001514">
    <property type="component" value="Unassembled WGS sequence"/>
</dbReference>
<dbReference type="AlphaFoldDB" id="D8RBY9"/>
<sequence>MLTCSTGEGEHIEESGTQCGCAGVVIGHDSKSCGLCPRRSLAEDPNIPAFDTGPSLERRRIPTRNCVNSDEILTPRETIEFLSEDLPLDQAFDQIVPSSPPNYGHVTYHNVCCHVKSCKAGVVIGQSCELCSRRLLSTKCWRIFQPSTNTHLYLHGFDFTL</sequence>
<organism evidence="2">
    <name type="scientific">Selaginella moellendorffii</name>
    <name type="common">Spikemoss</name>
    <dbReference type="NCBI Taxonomy" id="88036"/>
    <lineage>
        <taxon>Eukaryota</taxon>
        <taxon>Viridiplantae</taxon>
        <taxon>Streptophyta</taxon>
        <taxon>Embryophyta</taxon>
        <taxon>Tracheophyta</taxon>
        <taxon>Lycopodiopsida</taxon>
        <taxon>Selaginellales</taxon>
        <taxon>Selaginellaceae</taxon>
        <taxon>Selaginella</taxon>
    </lineage>
</organism>
<dbReference type="Gramene" id="EFJ30874">
    <property type="protein sequence ID" value="EFJ30874"/>
    <property type="gene ID" value="SELMODRAFT_409600"/>
</dbReference>
<protein>
    <submittedName>
        <fullName evidence="1">Uncharacterized protein</fullName>
    </submittedName>
</protein>
<proteinExistence type="predicted"/>
<dbReference type="EMBL" id="GL377575">
    <property type="protein sequence ID" value="EFJ30874.1"/>
    <property type="molecule type" value="Genomic_DNA"/>
</dbReference>
<dbReference type="InParanoid" id="D8RBY9"/>
<evidence type="ECO:0000313" key="2">
    <source>
        <dbReference type="Proteomes" id="UP000001514"/>
    </source>
</evidence>
<dbReference type="HOGENOM" id="CLU_1646608_0_0_1"/>
<reference evidence="1 2" key="1">
    <citation type="journal article" date="2011" name="Science">
        <title>The Selaginella genome identifies genetic changes associated with the evolution of vascular plants.</title>
        <authorList>
            <person name="Banks J.A."/>
            <person name="Nishiyama T."/>
            <person name="Hasebe M."/>
            <person name="Bowman J.L."/>
            <person name="Gribskov M."/>
            <person name="dePamphilis C."/>
            <person name="Albert V.A."/>
            <person name="Aono N."/>
            <person name="Aoyama T."/>
            <person name="Ambrose B.A."/>
            <person name="Ashton N.W."/>
            <person name="Axtell M.J."/>
            <person name="Barker E."/>
            <person name="Barker M.S."/>
            <person name="Bennetzen J.L."/>
            <person name="Bonawitz N.D."/>
            <person name="Chapple C."/>
            <person name="Cheng C."/>
            <person name="Correa L.G."/>
            <person name="Dacre M."/>
            <person name="DeBarry J."/>
            <person name="Dreyer I."/>
            <person name="Elias M."/>
            <person name="Engstrom E.M."/>
            <person name="Estelle M."/>
            <person name="Feng L."/>
            <person name="Finet C."/>
            <person name="Floyd S.K."/>
            <person name="Frommer W.B."/>
            <person name="Fujita T."/>
            <person name="Gramzow L."/>
            <person name="Gutensohn M."/>
            <person name="Harholt J."/>
            <person name="Hattori M."/>
            <person name="Heyl A."/>
            <person name="Hirai T."/>
            <person name="Hiwatashi Y."/>
            <person name="Ishikawa M."/>
            <person name="Iwata M."/>
            <person name="Karol K.G."/>
            <person name="Koehler B."/>
            <person name="Kolukisaoglu U."/>
            <person name="Kubo M."/>
            <person name="Kurata T."/>
            <person name="Lalonde S."/>
            <person name="Li K."/>
            <person name="Li Y."/>
            <person name="Litt A."/>
            <person name="Lyons E."/>
            <person name="Manning G."/>
            <person name="Maruyama T."/>
            <person name="Michael T.P."/>
            <person name="Mikami K."/>
            <person name="Miyazaki S."/>
            <person name="Morinaga S."/>
            <person name="Murata T."/>
            <person name="Mueller-Roeber B."/>
            <person name="Nelson D.R."/>
            <person name="Obara M."/>
            <person name="Oguri Y."/>
            <person name="Olmstead R.G."/>
            <person name="Onodera N."/>
            <person name="Petersen B.L."/>
            <person name="Pils B."/>
            <person name="Prigge M."/>
            <person name="Rensing S.A."/>
            <person name="Riano-Pachon D.M."/>
            <person name="Roberts A.W."/>
            <person name="Sato Y."/>
            <person name="Scheller H.V."/>
            <person name="Schulz B."/>
            <person name="Schulz C."/>
            <person name="Shakirov E.V."/>
            <person name="Shibagaki N."/>
            <person name="Shinohara N."/>
            <person name="Shippen D.E."/>
            <person name="Soerensen I."/>
            <person name="Sotooka R."/>
            <person name="Sugimoto N."/>
            <person name="Sugita M."/>
            <person name="Sumikawa N."/>
            <person name="Tanurdzic M."/>
            <person name="Theissen G."/>
            <person name="Ulvskov P."/>
            <person name="Wakazuki S."/>
            <person name="Weng J.K."/>
            <person name="Willats W.W."/>
            <person name="Wipf D."/>
            <person name="Wolf P.G."/>
            <person name="Yang L."/>
            <person name="Zimmer A.D."/>
            <person name="Zhu Q."/>
            <person name="Mitros T."/>
            <person name="Hellsten U."/>
            <person name="Loque D."/>
            <person name="Otillar R."/>
            <person name="Salamov A."/>
            <person name="Schmutz J."/>
            <person name="Shapiro H."/>
            <person name="Lindquist E."/>
            <person name="Lucas S."/>
            <person name="Rokhsar D."/>
            <person name="Grigoriev I.V."/>
        </authorList>
    </citation>
    <scope>NUCLEOTIDE SEQUENCE [LARGE SCALE GENOMIC DNA]</scope>
</reference>
<gene>
    <name evidence="1" type="ORF">SELMODRAFT_409600</name>
</gene>
<keyword evidence="2" id="KW-1185">Reference proteome</keyword>
<dbReference type="KEGG" id="smo:SELMODRAFT_409600"/>
<accession>D8RBY9</accession>
<evidence type="ECO:0000313" key="1">
    <source>
        <dbReference type="EMBL" id="EFJ30874.1"/>
    </source>
</evidence>